<protein>
    <submittedName>
        <fullName evidence="1">Uncharacterized protein</fullName>
    </submittedName>
</protein>
<evidence type="ECO:0000313" key="1">
    <source>
        <dbReference type="EMBL" id="RRE43983.1"/>
    </source>
</evidence>
<dbReference type="Pfam" id="PF20889">
    <property type="entry name" value="TsiV3"/>
    <property type="match status" value="1"/>
</dbReference>
<organism evidence="1 2">
    <name type="scientific">Klebsiella pneumoniae</name>
    <dbReference type="NCBI Taxonomy" id="573"/>
    <lineage>
        <taxon>Bacteria</taxon>
        <taxon>Pseudomonadati</taxon>
        <taxon>Pseudomonadota</taxon>
        <taxon>Gammaproteobacteria</taxon>
        <taxon>Enterobacterales</taxon>
        <taxon>Enterobacteriaceae</taxon>
        <taxon>Klebsiella/Raoultella group</taxon>
        <taxon>Klebsiella</taxon>
        <taxon>Klebsiella pneumoniae complex</taxon>
    </lineage>
</organism>
<dbReference type="InterPro" id="IPR049347">
    <property type="entry name" value="TsiV3"/>
</dbReference>
<dbReference type="Proteomes" id="UP000272440">
    <property type="component" value="Unassembled WGS sequence"/>
</dbReference>
<reference evidence="1 2" key="1">
    <citation type="journal article" date="2019" name="Antimicrob. Agents Chemother.">
        <title>Applying Rapid Whole Genome Sequencing to Predict Phenotypic Antimicrobial Susceptibility Testing Results Among Carbapenem-Resistant Klebsiella pneumoniae Clinical Isolates.</title>
        <authorList>
            <person name="Tamma P.D."/>
            <person name="Fan Y."/>
            <person name="Bergman Y."/>
            <person name="Pertea G."/>
            <person name="Kazmi A."/>
            <person name="Lewis S."/>
            <person name="Carroll K.C."/>
            <person name="Schatz M.C."/>
            <person name="Timp W."/>
            <person name="Simner P.J."/>
        </authorList>
    </citation>
    <scope>NUCLEOTIDE SEQUENCE [LARGE SCALE GENOMIC DNA]</scope>
    <source>
        <strain evidence="1 2">KLPN_33</strain>
    </source>
</reference>
<proteinExistence type="predicted"/>
<dbReference type="AlphaFoldDB" id="A0A3P2EJW2"/>
<dbReference type="RefSeq" id="WP_064173339.1">
    <property type="nucleotide sequence ID" value="NZ_JAOCOH010000098.1"/>
</dbReference>
<dbReference type="EMBL" id="RCZY01000002">
    <property type="protein sequence ID" value="RRE43983.1"/>
    <property type="molecule type" value="Genomic_DNA"/>
</dbReference>
<comment type="caution">
    <text evidence="1">The sequence shown here is derived from an EMBL/GenBank/DDBJ whole genome shotgun (WGS) entry which is preliminary data.</text>
</comment>
<accession>A0A3P2EJW2</accession>
<sequence length="122" mass="14374">MGLKDEDYIIRIIHEFANNFICKITTSLQFLDAISSRYDQLHTNQHKKTEDSIKEIITKSGNEYSIDMAFYNSQRNSISERCSLYNSMEGQRTDLIENQCEYDGVEQLNDFIKTYMKTVDNY</sequence>
<name>A0A3P2EJW2_KLEPN</name>
<dbReference type="InterPro" id="IPR049348">
    <property type="entry name" value="TsiV3_sf"/>
</dbReference>
<dbReference type="Gene3D" id="1.10.8.1160">
    <property type="match status" value="1"/>
</dbReference>
<evidence type="ECO:0000313" key="2">
    <source>
        <dbReference type="Proteomes" id="UP000272440"/>
    </source>
</evidence>
<gene>
    <name evidence="1" type="ORF">EAO28_23165</name>
</gene>